<dbReference type="EMBL" id="JAQIZZ010000003">
    <property type="protein sequence ID" value="KAJ5546164.1"/>
    <property type="molecule type" value="Genomic_DNA"/>
</dbReference>
<reference evidence="2 3" key="1">
    <citation type="journal article" date="2023" name="IMA Fungus">
        <title>Comparative genomic study of the Penicillium genus elucidates a diverse pangenome and 15 lateral gene transfer events.</title>
        <authorList>
            <person name="Petersen C."/>
            <person name="Sorensen T."/>
            <person name="Nielsen M.R."/>
            <person name="Sondergaard T.E."/>
            <person name="Sorensen J.L."/>
            <person name="Fitzpatrick D.A."/>
            <person name="Frisvad J.C."/>
            <person name="Nielsen K.L."/>
        </authorList>
    </citation>
    <scope>NUCLEOTIDE SEQUENCE [LARGE SCALE GENOMIC DNA]</scope>
    <source>
        <strain evidence="2 3">IBT 35679</strain>
    </source>
</reference>
<evidence type="ECO:0000256" key="1">
    <source>
        <dbReference type="SAM" id="MobiDB-lite"/>
    </source>
</evidence>
<organism evidence="2 3">
    <name type="scientific">Penicillium frequentans</name>
    <dbReference type="NCBI Taxonomy" id="3151616"/>
    <lineage>
        <taxon>Eukaryota</taxon>
        <taxon>Fungi</taxon>
        <taxon>Dikarya</taxon>
        <taxon>Ascomycota</taxon>
        <taxon>Pezizomycotina</taxon>
        <taxon>Eurotiomycetes</taxon>
        <taxon>Eurotiomycetidae</taxon>
        <taxon>Eurotiales</taxon>
        <taxon>Aspergillaceae</taxon>
        <taxon>Penicillium</taxon>
    </lineage>
</organism>
<evidence type="ECO:0000313" key="2">
    <source>
        <dbReference type="EMBL" id="KAJ5546164.1"/>
    </source>
</evidence>
<protein>
    <submittedName>
        <fullName evidence="2">Uncharacterized protein</fullName>
    </submittedName>
</protein>
<feature type="region of interest" description="Disordered" evidence="1">
    <location>
        <begin position="1"/>
        <end position="86"/>
    </location>
</feature>
<proteinExistence type="predicted"/>
<keyword evidence="3" id="KW-1185">Reference proteome</keyword>
<comment type="caution">
    <text evidence="2">The sequence shown here is derived from an EMBL/GenBank/DDBJ whole genome shotgun (WGS) entry which is preliminary data.</text>
</comment>
<dbReference type="Proteomes" id="UP001220324">
    <property type="component" value="Unassembled WGS sequence"/>
</dbReference>
<evidence type="ECO:0000313" key="3">
    <source>
        <dbReference type="Proteomes" id="UP001220324"/>
    </source>
</evidence>
<accession>A0AAD6GI17</accession>
<name>A0AAD6GI17_9EURO</name>
<sequence length="346" mass="39606">MTSLRDVPQGRSNRTWESHGASDSVWPSENSHQTSRDSQADTNEDDMMQILRNRKKTGGHKEMCTQRPSSLGHDEYKESGGSPGANRDDLLRQAMNYYNTNQDIKTTFFVDFPLTLTGPAREKMNAVVNNVRDWQSWVYGLSMSKVQEQINAAKLPAAHTAVAEATRSTYKNMVFDHVMRSCIWLAQTYDEVQTKNIRCSTLELHTTLLKNVLEGFSVPDDIMSKLHAALNSISQGIISVAKENKTQPMQYFIMLTRYEYEQALERISPVIRVISFRTDATLNTYSLNKSSYQSATFELVFHQYQCYFNDKLYTQIKSQFDPWVQEQGGKIKQMTASEIRIEVDSV</sequence>
<dbReference type="AlphaFoldDB" id="A0AAD6GI17"/>
<gene>
    <name evidence="2" type="ORF">N7494_003749</name>
</gene>